<sequence>MAIKPIEWDTLSVDERAALIAAGEHSPLAFTSLWFNITQGDSFRTNWHHHYFDYAARKMLAGEAQNIVVNIPPGGTKTEFWSVHLPVYTMVKHRRVRILNTSYSKNLVDENSERSRALVKSSEFREFYPFDIEKDKVDDWTLAKDGKRVHQLFSRSSGGQITGVRGGYMGDGYTGHIQADDWDKIDDLFSEAKRRKSHTRLVNTLRSRKAHSGTPFVAIQQRGHVDDSTAFLLSGGMGLKIDLHIKIPALVNQEYIDSLPDGIRERCIKCVCGSEQVDGYWSYWPAKENVHDLIALRTAHPYTFSSQYMQNPDTLDGGIFSAEDFQYYGDVDAGADLPLPEKFDYRFITADTAQKTNTWNDWTVFGEWGVAEGRIYRLSMKRGRMDAKTLRREFEAFVKGAWAKNGKANGILRRVYVEDKSSGTGLIQEMEKRLPLKVTPVPRDRDKLTRALDVQGFHAAKLVCLPYDDSQNYEFVCEVASFTADDSHKYDDQTDVMIDALSEVYIKGKRSIRDLL</sequence>
<dbReference type="InterPro" id="IPR006517">
    <property type="entry name" value="Phage_terminase_lsu-like_C"/>
</dbReference>
<comment type="caution">
    <text evidence="3">The sequence shown here is derived from an EMBL/GenBank/DDBJ whole genome shotgun (WGS) entry which is preliminary data.</text>
</comment>
<keyword evidence="1" id="KW-1188">Viral release from host cell</keyword>
<evidence type="ECO:0000256" key="1">
    <source>
        <dbReference type="ARBA" id="ARBA00022612"/>
    </source>
</evidence>
<dbReference type="InterPro" id="IPR035421">
    <property type="entry name" value="Terminase_6C"/>
</dbReference>
<accession>A0A1H2MUL7</accession>
<dbReference type="STRING" id="95300.SAMN05216558_1299"/>
<organism evidence="3 4">
    <name type="scientific">Pseudomonas vancouverensis</name>
    <dbReference type="NCBI Taxonomy" id="95300"/>
    <lineage>
        <taxon>Bacteria</taxon>
        <taxon>Pseudomonadati</taxon>
        <taxon>Pseudomonadota</taxon>
        <taxon>Gammaproteobacteria</taxon>
        <taxon>Pseudomonadales</taxon>
        <taxon>Pseudomonadaceae</taxon>
        <taxon>Pseudomonas</taxon>
    </lineage>
</organism>
<proteinExistence type="predicted"/>
<dbReference type="Pfam" id="PF17289">
    <property type="entry name" value="Terminase_6C"/>
    <property type="match status" value="1"/>
</dbReference>
<dbReference type="OrthoDB" id="9771580at2"/>
<dbReference type="AlphaFoldDB" id="A0A1H2MUL7"/>
<dbReference type="EMBL" id="RRZK01000005">
    <property type="protein sequence ID" value="TDB67198.1"/>
    <property type="molecule type" value="Genomic_DNA"/>
</dbReference>
<evidence type="ECO:0000259" key="2">
    <source>
        <dbReference type="Pfam" id="PF17289"/>
    </source>
</evidence>
<name>A0A1H2MUL7_PSEVA</name>
<reference evidence="4" key="1">
    <citation type="journal article" date="2019" name="bioRxiv">
        <title>Bacterially produced spermidine induces plant systemic susceptibility to pathogens.</title>
        <authorList>
            <person name="Melnyk R.A."/>
            <person name="Beskrovnaya P.A."/>
            <person name="Liu Z."/>
            <person name="Song Y."/>
            <person name="Haney C.H."/>
        </authorList>
    </citation>
    <scope>NUCLEOTIDE SEQUENCE [LARGE SCALE GENOMIC DNA]</scope>
    <source>
        <strain evidence="4">Dha-51</strain>
    </source>
</reference>
<dbReference type="RefSeq" id="WP_093218167.1">
    <property type="nucleotide sequence ID" value="NZ_LT629803.1"/>
</dbReference>
<evidence type="ECO:0000313" key="3">
    <source>
        <dbReference type="EMBL" id="TDB67198.1"/>
    </source>
</evidence>
<dbReference type="NCBIfam" id="TIGR01630">
    <property type="entry name" value="psiM2_ORF9"/>
    <property type="match status" value="1"/>
</dbReference>
<protein>
    <submittedName>
        <fullName evidence="3">Terminase</fullName>
    </submittedName>
</protein>
<dbReference type="Proteomes" id="UP000295254">
    <property type="component" value="Unassembled WGS sequence"/>
</dbReference>
<evidence type="ECO:0000313" key="4">
    <source>
        <dbReference type="Proteomes" id="UP000295254"/>
    </source>
</evidence>
<gene>
    <name evidence="3" type="ORF">EIY72_03885</name>
</gene>
<keyword evidence="4" id="KW-1185">Reference proteome</keyword>
<feature type="domain" description="Terminase large subunit gp17-like C-terminal" evidence="2">
    <location>
        <begin position="348"/>
        <end position="502"/>
    </location>
</feature>